<keyword evidence="1" id="KW-0812">Transmembrane</keyword>
<organism evidence="3 5">
    <name type="scientific">Rotaria magnacalcarata</name>
    <dbReference type="NCBI Taxonomy" id="392030"/>
    <lineage>
        <taxon>Eukaryota</taxon>
        <taxon>Metazoa</taxon>
        <taxon>Spiralia</taxon>
        <taxon>Gnathifera</taxon>
        <taxon>Rotifera</taxon>
        <taxon>Eurotatoria</taxon>
        <taxon>Bdelloidea</taxon>
        <taxon>Philodinida</taxon>
        <taxon>Philodinidae</taxon>
        <taxon>Rotaria</taxon>
    </lineage>
</organism>
<evidence type="ECO:0000313" key="3">
    <source>
        <dbReference type="EMBL" id="CAF2082001.1"/>
    </source>
</evidence>
<reference evidence="3" key="1">
    <citation type="submission" date="2021-02" db="EMBL/GenBank/DDBJ databases">
        <authorList>
            <person name="Nowell W R."/>
        </authorList>
    </citation>
    <scope>NUCLEOTIDE SEQUENCE</scope>
</reference>
<evidence type="ECO:0008006" key="6">
    <source>
        <dbReference type="Google" id="ProtNLM"/>
    </source>
</evidence>
<name>A0A816S703_9BILA</name>
<sequence length="151" mass="17313">MMIVSTMIFLLFGTVKYASSIHCYECVEPDGYCPLPLNLDPGDESNENNIATSEYDNDYACMSDHLLKVLTEEETIILRGEKNCQELNEPNHRVYCCFTDYCNKILPPMISKSLADLMPFDESRKSNNLHYVPSTILIVLNIIIFSLFFLH</sequence>
<comment type="caution">
    <text evidence="3">The sequence shown here is derived from an EMBL/GenBank/DDBJ whole genome shotgun (WGS) entry which is preliminary data.</text>
</comment>
<dbReference type="AlphaFoldDB" id="A0A816S703"/>
<accession>A0A816S703</accession>
<protein>
    <recommendedName>
        <fullName evidence="6">Protein sleepless</fullName>
    </recommendedName>
</protein>
<keyword evidence="1" id="KW-0472">Membrane</keyword>
<proteinExistence type="predicted"/>
<feature type="signal peptide" evidence="2">
    <location>
        <begin position="1"/>
        <end position="20"/>
    </location>
</feature>
<dbReference type="EMBL" id="CAJNRF010010579">
    <property type="protein sequence ID" value="CAF2122175.1"/>
    <property type="molecule type" value="Genomic_DNA"/>
</dbReference>
<evidence type="ECO:0000313" key="4">
    <source>
        <dbReference type="EMBL" id="CAF2122175.1"/>
    </source>
</evidence>
<evidence type="ECO:0000256" key="1">
    <source>
        <dbReference type="SAM" id="Phobius"/>
    </source>
</evidence>
<gene>
    <name evidence="4" type="ORF">WKI299_LOCUS24616</name>
    <name evidence="3" type="ORF">XDN619_LOCUS14948</name>
</gene>
<feature type="transmembrane region" description="Helical" evidence="1">
    <location>
        <begin position="131"/>
        <end position="150"/>
    </location>
</feature>
<evidence type="ECO:0000313" key="5">
    <source>
        <dbReference type="Proteomes" id="UP000663887"/>
    </source>
</evidence>
<dbReference type="EMBL" id="CAJNRG010006031">
    <property type="protein sequence ID" value="CAF2082001.1"/>
    <property type="molecule type" value="Genomic_DNA"/>
</dbReference>
<dbReference type="Proteomes" id="UP000663887">
    <property type="component" value="Unassembled WGS sequence"/>
</dbReference>
<keyword evidence="2" id="KW-0732">Signal</keyword>
<dbReference type="Proteomes" id="UP000663856">
    <property type="component" value="Unassembled WGS sequence"/>
</dbReference>
<keyword evidence="1" id="KW-1133">Transmembrane helix</keyword>
<evidence type="ECO:0000256" key="2">
    <source>
        <dbReference type="SAM" id="SignalP"/>
    </source>
</evidence>
<feature type="chain" id="PRO_5036230509" description="Protein sleepless" evidence="2">
    <location>
        <begin position="21"/>
        <end position="151"/>
    </location>
</feature>